<feature type="compositionally biased region" description="Basic and acidic residues" evidence="1">
    <location>
        <begin position="138"/>
        <end position="148"/>
    </location>
</feature>
<feature type="compositionally biased region" description="Gly residues" evidence="1">
    <location>
        <begin position="1022"/>
        <end position="1031"/>
    </location>
</feature>
<dbReference type="Proteomes" id="UP000717515">
    <property type="component" value="Unassembled WGS sequence"/>
</dbReference>
<feature type="region of interest" description="Disordered" evidence="1">
    <location>
        <begin position="709"/>
        <end position="737"/>
    </location>
</feature>
<feature type="compositionally biased region" description="Low complexity" evidence="1">
    <location>
        <begin position="927"/>
        <end position="952"/>
    </location>
</feature>
<feature type="compositionally biased region" description="Polar residues" evidence="1">
    <location>
        <begin position="503"/>
        <end position="512"/>
    </location>
</feature>
<feature type="compositionally biased region" description="Low complexity" evidence="1">
    <location>
        <begin position="588"/>
        <end position="604"/>
    </location>
</feature>
<feature type="compositionally biased region" description="Low complexity" evidence="1">
    <location>
        <begin position="475"/>
        <end position="489"/>
    </location>
</feature>
<feature type="compositionally biased region" description="Low complexity" evidence="1">
    <location>
        <begin position="312"/>
        <end position="321"/>
    </location>
</feature>
<sequence>MTTASVRLDGLSEVTELERIPLPYKTLYHTLVFKNDMPVSLLQDRHHSSAHQLLTWIQAALELVQTVTQSQHYQQQQQQRDEEEDEELEAEIQDVVSGFGHYEPTIESSIEILLQLEECILQRLSLRPDFSPDYQETNSDHHKDDDNSQPHLSSEIEAILEQWSRLRGIIGELSGSVREHQRLRDGIQSVRNISEQTRQAAQILEKCLSDIAMDRQRCSEQALLAQATASRNNSVSSLSSDGNRTALPLPAESSSSSSSSMRPLGVDSNDMLELDSRIGLLALQIESLQKLYPECLRPRRSSKSSAKRRRSSQNQQQSERGSIADKKQVMQTLYQELLHDWHQLCARKDQLWRDLEECDRWRTSIEKMAKQIETMLEPVEVFHQRCVHLLATLDEQQRSLAVKGSGCAMEGGLLAKLSNALLEQSAHAIEQETRANLETLWSTLQELDEKQSMVAPAIENMFWVQEGEIQHRNKTGTLSTTTPRTATLTNPPPTPFPGPTSAVTPSISSMDSSPLYPNLEMLERQRSLKRRWSSLKTSLDTVGTKLHAHHTLLKERLDESLVKKEEATAAEDKTLVGSGNSVDGNDWTTSNPPSPSAARRSNTAGSPKSPRPGAVSPNWSCSSSTRILRGKLVPTLSATDTAAVRKFMLVKSDKPVWSKPRPWCPSVSVSSPSMPGFPLQTSSWGYFMVSPDGENGGLIAAPAPLPVRSPTPGSTSPTSSTAPKIINRPPFSPGGNRRYTTFNNWNTRPMPARSVSVAGGDYKNGNVVPMGPEPGGVIDWAKTLRRSSSTSFPNNQQTSPKGRNSKNNNKSPTTLSGSKASGGSARGVAKQDGLMTSPSTRRNSITSNTTHLGHQDESRRQKNHSHQRKQTMSPSSSSSEDETVMGHPSREPRSSHGDAQSRRGSRGGMGTLFGKNGLAPLTTLTDSNSSVDSLLSSSSLSSSGSSSSSSSSMYRGRNYTYGSSSVTSSSVGVRSPSPYTLPMFGTSFAAARSTAALHSALLASVSSTSWNSSSQRCSSSSLGGGGRGSGMSGQDTMAAREQQQQNQIMRLRGSSASSWMSMNTDSLISALSFSVPTYSFEDDFASMGSMEDSIAAM</sequence>
<feature type="region of interest" description="Disordered" evidence="1">
    <location>
        <begin position="131"/>
        <end position="151"/>
    </location>
</feature>
<feature type="compositionally biased region" description="Basic residues" evidence="1">
    <location>
        <begin position="298"/>
        <end position="311"/>
    </location>
</feature>
<feature type="region of interest" description="Disordered" evidence="1">
    <location>
        <begin position="568"/>
        <end position="621"/>
    </location>
</feature>
<evidence type="ECO:0000256" key="1">
    <source>
        <dbReference type="SAM" id="MobiDB-lite"/>
    </source>
</evidence>
<accession>A0A9P8D0V1</accession>
<feature type="region of interest" description="Disordered" evidence="1">
    <location>
        <begin position="788"/>
        <end position="915"/>
    </location>
</feature>
<gene>
    <name evidence="2" type="ORF">KVV02_003715</name>
</gene>
<feature type="region of interest" description="Disordered" evidence="1">
    <location>
        <begin position="927"/>
        <end position="954"/>
    </location>
</feature>
<dbReference type="AlphaFoldDB" id="A0A9P8D0V1"/>
<feature type="region of interest" description="Disordered" evidence="1">
    <location>
        <begin position="297"/>
        <end position="325"/>
    </location>
</feature>
<dbReference type="EMBL" id="JAIFTL010000021">
    <property type="protein sequence ID" value="KAG9326364.1"/>
    <property type="molecule type" value="Genomic_DNA"/>
</dbReference>
<feature type="region of interest" description="Disordered" evidence="1">
    <location>
        <begin position="475"/>
        <end position="514"/>
    </location>
</feature>
<proteinExistence type="predicted"/>
<feature type="compositionally biased region" description="Polar residues" evidence="1">
    <location>
        <begin position="788"/>
        <end position="815"/>
    </location>
</feature>
<feature type="compositionally biased region" description="Low complexity" evidence="1">
    <location>
        <begin position="710"/>
        <end position="723"/>
    </location>
</feature>
<evidence type="ECO:0000313" key="2">
    <source>
        <dbReference type="EMBL" id="KAG9326364.1"/>
    </source>
</evidence>
<feature type="compositionally biased region" description="Polar residues" evidence="1">
    <location>
        <begin position="577"/>
        <end position="587"/>
    </location>
</feature>
<feature type="compositionally biased region" description="Basic and acidic residues" evidence="1">
    <location>
        <begin position="888"/>
        <end position="901"/>
    </location>
</feature>
<feature type="compositionally biased region" description="Low complexity" evidence="1">
    <location>
        <begin position="1010"/>
        <end position="1021"/>
    </location>
</feature>
<feature type="compositionally biased region" description="Low complexity" evidence="1">
    <location>
        <begin position="836"/>
        <end position="850"/>
    </location>
</feature>
<feature type="compositionally biased region" description="Low complexity" evidence="1">
    <location>
        <begin position="816"/>
        <end position="828"/>
    </location>
</feature>
<reference evidence="2" key="1">
    <citation type="submission" date="2021-07" db="EMBL/GenBank/DDBJ databases">
        <title>Draft genome of Mortierella alpina, strain LL118, isolated from an aspen leaf litter sample.</title>
        <authorList>
            <person name="Yang S."/>
            <person name="Vinatzer B.A."/>
        </authorList>
    </citation>
    <scope>NUCLEOTIDE SEQUENCE</scope>
    <source>
        <strain evidence="2">LL118</strain>
    </source>
</reference>
<evidence type="ECO:0000313" key="3">
    <source>
        <dbReference type="Proteomes" id="UP000717515"/>
    </source>
</evidence>
<feature type="region of interest" description="Disordered" evidence="1">
    <location>
        <begin position="1010"/>
        <end position="1043"/>
    </location>
</feature>
<name>A0A9P8D0V1_MORAP</name>
<protein>
    <submittedName>
        <fullName evidence="2">Uncharacterized protein</fullName>
    </submittedName>
</protein>
<comment type="caution">
    <text evidence="2">The sequence shown here is derived from an EMBL/GenBank/DDBJ whole genome shotgun (WGS) entry which is preliminary data.</text>
</comment>
<feature type="region of interest" description="Disordered" evidence="1">
    <location>
        <begin position="229"/>
        <end position="264"/>
    </location>
</feature>
<feature type="compositionally biased region" description="Low complexity" evidence="1">
    <location>
        <begin position="230"/>
        <end position="243"/>
    </location>
</feature>
<organism evidence="2 3">
    <name type="scientific">Mortierella alpina</name>
    <name type="common">Oleaginous fungus</name>
    <name type="synonym">Mortierella renispora</name>
    <dbReference type="NCBI Taxonomy" id="64518"/>
    <lineage>
        <taxon>Eukaryota</taxon>
        <taxon>Fungi</taxon>
        <taxon>Fungi incertae sedis</taxon>
        <taxon>Mucoromycota</taxon>
        <taxon>Mortierellomycotina</taxon>
        <taxon>Mortierellomycetes</taxon>
        <taxon>Mortierellales</taxon>
        <taxon>Mortierellaceae</taxon>
        <taxon>Mortierella</taxon>
    </lineage>
</organism>